<comment type="similarity">
    <text evidence="1">Belongs to the TolB family.</text>
</comment>
<organism evidence="3 4">
    <name type="scientific">Nocardioides fonticola</name>
    <dbReference type="NCBI Taxonomy" id="450363"/>
    <lineage>
        <taxon>Bacteria</taxon>
        <taxon>Bacillati</taxon>
        <taxon>Actinomycetota</taxon>
        <taxon>Actinomycetes</taxon>
        <taxon>Propionibacteriales</taxon>
        <taxon>Nocardioidaceae</taxon>
        <taxon>Nocardioides</taxon>
    </lineage>
</organism>
<dbReference type="Gene3D" id="2.120.10.30">
    <property type="entry name" value="TolB, C-terminal domain"/>
    <property type="match status" value="1"/>
</dbReference>
<evidence type="ECO:0000256" key="1">
    <source>
        <dbReference type="ARBA" id="ARBA00009820"/>
    </source>
</evidence>
<reference evidence="4" key="1">
    <citation type="journal article" date="2019" name="Int. J. Syst. Evol. Microbiol.">
        <title>The Global Catalogue of Microorganisms (GCM) 10K type strain sequencing project: providing services to taxonomists for standard genome sequencing and annotation.</title>
        <authorList>
            <consortium name="The Broad Institute Genomics Platform"/>
            <consortium name="The Broad Institute Genome Sequencing Center for Infectious Disease"/>
            <person name="Wu L."/>
            <person name="Ma J."/>
        </authorList>
    </citation>
    <scope>NUCLEOTIDE SEQUENCE [LARGE SCALE GENOMIC DNA]</scope>
    <source>
        <strain evidence="4">JCM 16703</strain>
    </source>
</reference>
<feature type="chain" id="PRO_5046612222" description="WD40 repeat protein" evidence="2">
    <location>
        <begin position="32"/>
        <end position="546"/>
    </location>
</feature>
<dbReference type="PANTHER" id="PTHR36842">
    <property type="entry name" value="PROTEIN TOLB HOMOLOG"/>
    <property type="match status" value="1"/>
</dbReference>
<sequence length="546" mass="55490">MVGGPRARRLARMLTPLAAVTTLVVTPLVGAGPSGAAAPQPTPPVIAPALALTGEPIVVTSTLPGRRARPALLQEKSATSVWRTIARATSDSRGRVRLPTTAHVAVLRVTAPASGGLPASSSETLTYVPREPVAGLVSATAGGSTGNARSTDASVSRDGRWVAFSSSASDLVSGDTNGVADVFLRDLRTGTTTRISVALDGSQANGSSSDPVISADGSTVLFTTLATNLVSGAATSVSHVVAYRREGPSFSLVSAGPGGIGGNGSSYGEDLSADGRYAVFSSTATDLAPSDANGPTADVFLRDLATGRTRLISHTAAGVSANGSSYEASVSADGRRVAYTTEATDLVAGNRVASTDVVWWDAASDRTRLASRGPSGAGGDEDSYAPTLDDAGRVLVFGTRAGDLTSDGVSRLPTVVVATLGAKQVVDLATVSVAADGTPVDGYPTPGQSVDGTGRFVAFESSSPLLPGPHTRAGDEVYMRRLDIGRTWRTTTTPDGRSTDDDNRILGLSAGGRYLVVGTYATDLVPLPDANGVMDVALVDLRAPAR</sequence>
<evidence type="ECO:0000313" key="3">
    <source>
        <dbReference type="EMBL" id="GAA4108138.1"/>
    </source>
</evidence>
<accession>A0ABP7X9Z6</accession>
<evidence type="ECO:0008006" key="5">
    <source>
        <dbReference type="Google" id="ProtNLM"/>
    </source>
</evidence>
<evidence type="ECO:0000256" key="2">
    <source>
        <dbReference type="SAM" id="SignalP"/>
    </source>
</evidence>
<feature type="signal peptide" evidence="2">
    <location>
        <begin position="1"/>
        <end position="31"/>
    </location>
</feature>
<evidence type="ECO:0000313" key="4">
    <source>
        <dbReference type="Proteomes" id="UP001501495"/>
    </source>
</evidence>
<dbReference type="EMBL" id="BAAAZH010000001">
    <property type="protein sequence ID" value="GAA4108138.1"/>
    <property type="molecule type" value="Genomic_DNA"/>
</dbReference>
<gene>
    <name evidence="3" type="ORF">GCM10022215_01580</name>
</gene>
<keyword evidence="2" id="KW-0732">Signal</keyword>
<dbReference type="Proteomes" id="UP001501495">
    <property type="component" value="Unassembled WGS sequence"/>
</dbReference>
<protein>
    <recommendedName>
        <fullName evidence="5">WD40 repeat protein</fullName>
    </recommendedName>
</protein>
<dbReference type="InterPro" id="IPR011659">
    <property type="entry name" value="WD40"/>
</dbReference>
<name>A0ABP7X9Z6_9ACTN</name>
<dbReference type="InterPro" id="IPR011042">
    <property type="entry name" value="6-blade_b-propeller_TolB-like"/>
</dbReference>
<comment type="caution">
    <text evidence="3">The sequence shown here is derived from an EMBL/GenBank/DDBJ whole genome shotgun (WGS) entry which is preliminary data.</text>
</comment>
<keyword evidence="4" id="KW-1185">Reference proteome</keyword>
<proteinExistence type="inferred from homology"/>
<dbReference type="Pfam" id="PF07676">
    <property type="entry name" value="PD40"/>
    <property type="match status" value="1"/>
</dbReference>
<dbReference type="SUPFAM" id="SSF82171">
    <property type="entry name" value="DPP6 N-terminal domain-like"/>
    <property type="match status" value="1"/>
</dbReference>